<dbReference type="InterPro" id="IPR003738">
    <property type="entry name" value="SRAP"/>
</dbReference>
<dbReference type="eggNOG" id="COG2135">
    <property type="taxonomic scope" value="Bacteria"/>
</dbReference>
<dbReference type="GO" id="GO:0106300">
    <property type="term" value="P:protein-DNA covalent cross-linking repair"/>
    <property type="evidence" value="ECO:0007669"/>
    <property type="project" value="InterPro"/>
</dbReference>
<dbReference type="GO" id="GO:0016829">
    <property type="term" value="F:lyase activity"/>
    <property type="evidence" value="ECO:0007669"/>
    <property type="project" value="UniProtKB-KW"/>
</dbReference>
<keyword evidence="4 8" id="KW-0378">Hydrolase</keyword>
<dbReference type="GO" id="GO:0008233">
    <property type="term" value="F:peptidase activity"/>
    <property type="evidence" value="ECO:0007669"/>
    <property type="project" value="UniProtKB-KW"/>
</dbReference>
<evidence type="ECO:0000313" key="10">
    <source>
        <dbReference type="EMBL" id="EKS34329.1"/>
    </source>
</evidence>
<keyword evidence="2 8" id="KW-0645">Protease</keyword>
<keyword evidence="7" id="KW-0456">Lyase</keyword>
<dbReference type="Proteomes" id="UP000001096">
    <property type="component" value="Unassembled WGS sequence"/>
</dbReference>
<keyword evidence="5" id="KW-0190">Covalent protein-DNA linkage</keyword>
<evidence type="ECO:0000256" key="9">
    <source>
        <dbReference type="SAM" id="MobiDB-lite"/>
    </source>
</evidence>
<feature type="region of interest" description="Disordered" evidence="9">
    <location>
        <begin position="210"/>
        <end position="261"/>
    </location>
</feature>
<dbReference type="EC" id="3.4.-.-" evidence="8"/>
<evidence type="ECO:0000256" key="6">
    <source>
        <dbReference type="ARBA" id="ARBA00023125"/>
    </source>
</evidence>
<dbReference type="RefSeq" id="WP_006022939.1">
    <property type="nucleotide sequence ID" value="NZ_KB375284.1"/>
</dbReference>
<evidence type="ECO:0000256" key="4">
    <source>
        <dbReference type="ARBA" id="ARBA00022801"/>
    </source>
</evidence>
<proteinExistence type="inferred from homology"/>
<evidence type="ECO:0000256" key="5">
    <source>
        <dbReference type="ARBA" id="ARBA00023124"/>
    </source>
</evidence>
<dbReference type="Pfam" id="PF02586">
    <property type="entry name" value="SRAP"/>
    <property type="match status" value="1"/>
</dbReference>
<evidence type="ECO:0000256" key="2">
    <source>
        <dbReference type="ARBA" id="ARBA00022670"/>
    </source>
</evidence>
<sequence length="261" mass="29125">MCNLYSMTTNQKAIRDLFKVDRDFTGNLPAFPAIFPDNEAPVVRNGIGGRELIRMRWGMPSPPQFGGAPITNIRNTGSPHWRRWLKTESRCLVPFTSFTEYDDKANPKSLKDANGNPHRMAGKKDVVCFALDNDRPLAAFAGIYTTWSGTRGTKKEPIEGNHTIYGFLTTEPNAVVAPIHAKAMPVILTTEEERGIWMRAPWDEAKALQRPLPDDELKIVKRGPDKEDAFDPNQPPPEDEYGGGDFASLEAEPSTDDDQPL</sequence>
<gene>
    <name evidence="10" type="ORF">HMPREF9695_04239</name>
</gene>
<evidence type="ECO:0000256" key="8">
    <source>
        <dbReference type="RuleBase" id="RU364100"/>
    </source>
</evidence>
<reference evidence="10 11" key="1">
    <citation type="submission" date="2012-04" db="EMBL/GenBank/DDBJ databases">
        <title>The Genome Sequence of Afipia broomeae ATCC 49717.</title>
        <authorList>
            <consortium name="The Broad Institute Genome Sequencing Platform"/>
            <person name="Earl A."/>
            <person name="Ward D."/>
            <person name="Feldgarden M."/>
            <person name="Gevers D."/>
            <person name="Huys G."/>
            <person name="Walker B."/>
            <person name="Young S.K."/>
            <person name="Zeng Q."/>
            <person name="Gargeya S."/>
            <person name="Fitzgerald M."/>
            <person name="Haas B."/>
            <person name="Abouelleil A."/>
            <person name="Alvarado L."/>
            <person name="Arachchi H.M."/>
            <person name="Berlin A."/>
            <person name="Chapman S.B."/>
            <person name="Goldberg J."/>
            <person name="Griggs A."/>
            <person name="Gujja S."/>
            <person name="Hansen M."/>
            <person name="Howarth C."/>
            <person name="Imamovic A."/>
            <person name="Larimer J."/>
            <person name="McCowen C."/>
            <person name="Montmayeur A."/>
            <person name="Murphy C."/>
            <person name="Neiman D."/>
            <person name="Pearson M."/>
            <person name="Priest M."/>
            <person name="Roberts A."/>
            <person name="Saif S."/>
            <person name="Shea T."/>
            <person name="Sisk P."/>
            <person name="Sykes S."/>
            <person name="Wortman J."/>
            <person name="Nusbaum C."/>
            <person name="Birren B."/>
        </authorList>
    </citation>
    <scope>NUCLEOTIDE SEQUENCE [LARGE SCALE GENOMIC DNA]</scope>
    <source>
        <strain evidence="10 11">ATCC 49717</strain>
    </source>
</reference>
<dbReference type="GO" id="GO:0006508">
    <property type="term" value="P:proteolysis"/>
    <property type="evidence" value="ECO:0007669"/>
    <property type="project" value="UniProtKB-KW"/>
</dbReference>
<comment type="caution">
    <text evidence="10">The sequence shown here is derived from an EMBL/GenBank/DDBJ whole genome shotgun (WGS) entry which is preliminary data.</text>
</comment>
<comment type="similarity">
    <text evidence="1 8">Belongs to the SOS response-associated peptidase family.</text>
</comment>
<dbReference type="PATRIC" id="fig|883078.3.peg.4380"/>
<keyword evidence="11" id="KW-1185">Reference proteome</keyword>
<dbReference type="PANTHER" id="PTHR13604:SF0">
    <property type="entry name" value="ABASIC SITE PROCESSING PROTEIN HMCES"/>
    <property type="match status" value="1"/>
</dbReference>
<evidence type="ECO:0000256" key="3">
    <source>
        <dbReference type="ARBA" id="ARBA00022763"/>
    </source>
</evidence>
<dbReference type="AlphaFoldDB" id="K8P0S4"/>
<dbReference type="InterPro" id="IPR036590">
    <property type="entry name" value="SRAP-like"/>
</dbReference>
<dbReference type="EMBL" id="AGWX01000005">
    <property type="protein sequence ID" value="EKS34329.1"/>
    <property type="molecule type" value="Genomic_DNA"/>
</dbReference>
<accession>K8P0S4</accession>
<dbReference type="GO" id="GO:0003697">
    <property type="term" value="F:single-stranded DNA binding"/>
    <property type="evidence" value="ECO:0007669"/>
    <property type="project" value="InterPro"/>
</dbReference>
<dbReference type="HOGENOM" id="CLU_035990_5_0_5"/>
<dbReference type="Gene3D" id="3.90.1680.20">
    <property type="match status" value="2"/>
</dbReference>
<evidence type="ECO:0000256" key="1">
    <source>
        <dbReference type="ARBA" id="ARBA00008136"/>
    </source>
</evidence>
<dbReference type="SUPFAM" id="SSF143081">
    <property type="entry name" value="BB1717-like"/>
    <property type="match status" value="1"/>
</dbReference>
<protein>
    <recommendedName>
        <fullName evidence="8">Abasic site processing protein</fullName>
        <ecNumber evidence="8">3.4.-.-</ecNumber>
    </recommendedName>
</protein>
<name>K8P0S4_9BRAD</name>
<keyword evidence="3" id="KW-0227">DNA damage</keyword>
<evidence type="ECO:0000313" key="11">
    <source>
        <dbReference type="Proteomes" id="UP000001096"/>
    </source>
</evidence>
<dbReference type="PANTHER" id="PTHR13604">
    <property type="entry name" value="DC12-RELATED"/>
    <property type="match status" value="1"/>
</dbReference>
<organism evidence="10 11">
    <name type="scientific">Afipia broomeae ATCC 49717</name>
    <dbReference type="NCBI Taxonomy" id="883078"/>
    <lineage>
        <taxon>Bacteria</taxon>
        <taxon>Pseudomonadati</taxon>
        <taxon>Pseudomonadota</taxon>
        <taxon>Alphaproteobacteria</taxon>
        <taxon>Hyphomicrobiales</taxon>
        <taxon>Nitrobacteraceae</taxon>
        <taxon>Afipia</taxon>
    </lineage>
</organism>
<keyword evidence="6" id="KW-0238">DNA-binding</keyword>
<evidence type="ECO:0000256" key="7">
    <source>
        <dbReference type="ARBA" id="ARBA00023239"/>
    </source>
</evidence>
<feature type="compositionally biased region" description="Basic and acidic residues" evidence="9">
    <location>
        <begin position="210"/>
        <end position="229"/>
    </location>
</feature>